<evidence type="ECO:0008006" key="3">
    <source>
        <dbReference type="Google" id="ProtNLM"/>
    </source>
</evidence>
<proteinExistence type="predicted"/>
<dbReference type="RefSeq" id="WP_275615660.1">
    <property type="nucleotide sequence ID" value="NZ_JARFVB010000005.1"/>
</dbReference>
<dbReference type="EMBL" id="JARFVB010000005">
    <property type="protein sequence ID" value="MDF0716425.1"/>
    <property type="molecule type" value="Genomic_DNA"/>
</dbReference>
<gene>
    <name evidence="1" type="ORF">PY092_09720</name>
</gene>
<reference evidence="1 2" key="1">
    <citation type="submission" date="2023-03" db="EMBL/GenBank/DDBJ databases">
        <title>Muricauda XX sp. nov. and Muricauda XXX sp. nov., two novel species isolated from Okinawa Trough.</title>
        <authorList>
            <person name="Cao W."/>
            <person name="Deng X."/>
        </authorList>
    </citation>
    <scope>NUCLEOTIDE SEQUENCE [LARGE SCALE GENOMIC DNA]</scope>
    <source>
        <strain evidence="1 2">334s03</strain>
    </source>
</reference>
<protein>
    <recommendedName>
        <fullName evidence="3">SnoaL-like domain-containing protein</fullName>
    </recommendedName>
</protein>
<evidence type="ECO:0000313" key="1">
    <source>
        <dbReference type="EMBL" id="MDF0716425.1"/>
    </source>
</evidence>
<dbReference type="Proteomes" id="UP001221366">
    <property type="component" value="Unassembled WGS sequence"/>
</dbReference>
<organism evidence="1 2">
    <name type="scientific">Flagellimonas yonaguniensis</name>
    <dbReference type="NCBI Taxonomy" id="3031325"/>
    <lineage>
        <taxon>Bacteria</taxon>
        <taxon>Pseudomonadati</taxon>
        <taxon>Bacteroidota</taxon>
        <taxon>Flavobacteriia</taxon>
        <taxon>Flavobacteriales</taxon>
        <taxon>Flavobacteriaceae</taxon>
        <taxon>Flagellimonas</taxon>
    </lineage>
</organism>
<name>A0ABT5XZ65_9FLAO</name>
<keyword evidence="2" id="KW-1185">Reference proteome</keyword>
<evidence type="ECO:0000313" key="2">
    <source>
        <dbReference type="Proteomes" id="UP001221366"/>
    </source>
</evidence>
<dbReference type="PROSITE" id="PS51257">
    <property type="entry name" value="PROKAR_LIPOPROTEIN"/>
    <property type="match status" value="1"/>
</dbReference>
<sequence length="186" mass="21860">MKKLLFLSILYLITSCSGDNIDKTEQIKKYYEGFKNSDFNQIKEVISDSLTITEGDYVMNFDLEGYYEQFKWDSIFQPNYKLISVENQNGQFTATVAVESLRFEFLKNNPLTCKHRFSFTSGNIAKIENLDCKDANWQVWQQQLDSLVNWVKQNHPELNGFQHDLSMEGAQNYLRAIKLYQNTKKF</sequence>
<accession>A0ABT5XZ65</accession>
<comment type="caution">
    <text evidence="1">The sequence shown here is derived from an EMBL/GenBank/DDBJ whole genome shotgun (WGS) entry which is preliminary data.</text>
</comment>